<evidence type="ECO:0000256" key="2">
    <source>
        <dbReference type="RuleBase" id="RU003860"/>
    </source>
</evidence>
<dbReference type="PATRIC" id="fig|80854.5.peg.631"/>
<dbReference type="HOGENOM" id="CLU_109462_3_1_6"/>
<dbReference type="PIRSF" id="PIRSF003113">
    <property type="entry name" value="BolA"/>
    <property type="match status" value="1"/>
</dbReference>
<reference evidence="3 5" key="1">
    <citation type="submission" date="2016-11" db="EMBL/GenBank/DDBJ databases">
        <authorList>
            <person name="Klemetsen T."/>
        </authorList>
    </citation>
    <scope>NUCLEOTIDE SEQUENCE [LARGE SCALE GENOMIC DNA]</scope>
    <source>
        <strain evidence="3">MT 2528</strain>
    </source>
</reference>
<dbReference type="EMBL" id="FPLJ01000009">
    <property type="protein sequence ID" value="SGY82836.1"/>
    <property type="molecule type" value="Genomic_DNA"/>
</dbReference>
<dbReference type="GeneID" id="61294054"/>
<dbReference type="Proteomes" id="UP000183794">
    <property type="component" value="Unassembled WGS sequence"/>
</dbReference>
<proteinExistence type="inferred from homology"/>
<evidence type="ECO:0000313" key="4">
    <source>
        <dbReference type="EMBL" id="SGY83646.1"/>
    </source>
</evidence>
<dbReference type="AlphaFoldDB" id="A0A090IA74"/>
<dbReference type="PANTHER" id="PTHR46229">
    <property type="entry name" value="BOLA TRANSCRIPTION REGULATOR"/>
    <property type="match status" value="1"/>
</dbReference>
<accession>A0A090IA74</accession>
<dbReference type="InterPro" id="IPR050961">
    <property type="entry name" value="BolA/IbaG_stress_morph_reg"/>
</dbReference>
<dbReference type="Pfam" id="PF01722">
    <property type="entry name" value="BolA"/>
    <property type="match status" value="1"/>
</dbReference>
<dbReference type="KEGG" id="mvs:MVIS_0601"/>
<gene>
    <name evidence="3" type="ORF">MT2528_0320</name>
    <name evidence="4" type="ORF">NVI5450_0304</name>
</gene>
<dbReference type="STRING" id="80854.MVIS_0601"/>
<dbReference type="Proteomes" id="UP000182660">
    <property type="component" value="Unassembled WGS sequence"/>
</dbReference>
<dbReference type="Gene3D" id="3.30.300.90">
    <property type="entry name" value="BolA-like"/>
    <property type="match status" value="1"/>
</dbReference>
<dbReference type="OrthoDB" id="9801469at2"/>
<keyword evidence="5" id="KW-1185">Reference proteome</keyword>
<dbReference type="PANTHER" id="PTHR46229:SF2">
    <property type="entry name" value="BOLA-LIKE PROTEIN 1"/>
    <property type="match status" value="1"/>
</dbReference>
<sequence>MSLGNDIKQQLLASFDIQHLDVACDSHKHNVPPGTEIHFSVVIVATEFEGKMLIARHRMVNTALVTQFEAGIHALSIHAYTPEQWAKKNDQDQKIPESPDCLG</sequence>
<reference evidence="4 6" key="2">
    <citation type="submission" date="2016-11" db="EMBL/GenBank/DDBJ databases">
        <authorList>
            <person name="Jaros S."/>
            <person name="Januszkiewicz K."/>
            <person name="Wedrychowicz H."/>
        </authorList>
    </citation>
    <scope>NUCLEOTIDE SEQUENCE [LARGE SCALE GENOMIC DNA]</scope>
    <source>
        <strain evidence="4">NVI 5450</strain>
    </source>
</reference>
<evidence type="ECO:0000313" key="6">
    <source>
        <dbReference type="Proteomes" id="UP000183794"/>
    </source>
</evidence>
<protein>
    <submittedName>
        <fullName evidence="4">BolA protein</fullName>
    </submittedName>
</protein>
<dbReference type="RefSeq" id="WP_045109048.1">
    <property type="nucleotide sequence ID" value="NZ_CAWQZC010000098.1"/>
</dbReference>
<dbReference type="SUPFAM" id="SSF82657">
    <property type="entry name" value="BolA-like"/>
    <property type="match status" value="1"/>
</dbReference>
<name>A0A090IA74_9GAMM</name>
<dbReference type="InterPro" id="IPR036065">
    <property type="entry name" value="BolA-like_sf"/>
</dbReference>
<organism evidence="4 6">
    <name type="scientific">Moritella viscosa</name>
    <dbReference type="NCBI Taxonomy" id="80854"/>
    <lineage>
        <taxon>Bacteria</taxon>
        <taxon>Pseudomonadati</taxon>
        <taxon>Pseudomonadota</taxon>
        <taxon>Gammaproteobacteria</taxon>
        <taxon>Alteromonadales</taxon>
        <taxon>Moritellaceae</taxon>
        <taxon>Moritella</taxon>
    </lineage>
</organism>
<dbReference type="EMBL" id="FPLD01000007">
    <property type="protein sequence ID" value="SGY83646.1"/>
    <property type="molecule type" value="Genomic_DNA"/>
</dbReference>
<evidence type="ECO:0000313" key="3">
    <source>
        <dbReference type="EMBL" id="SGY82836.1"/>
    </source>
</evidence>
<evidence type="ECO:0000256" key="1">
    <source>
        <dbReference type="ARBA" id="ARBA00005578"/>
    </source>
</evidence>
<dbReference type="InterPro" id="IPR002634">
    <property type="entry name" value="BolA"/>
</dbReference>
<evidence type="ECO:0000313" key="5">
    <source>
        <dbReference type="Proteomes" id="UP000182660"/>
    </source>
</evidence>
<comment type="similarity">
    <text evidence="1 2">Belongs to the BolA/IbaG family.</text>
</comment>